<keyword evidence="1" id="KW-0732">Signal</keyword>
<accession>A0ABM7GEY1</accession>
<proteinExistence type="predicted"/>
<reference evidence="3" key="1">
    <citation type="journal article" date="2019" name="Microbiol. Resour. Announc.">
        <title>Complete Genome Sequence of Halomonas olivaria, a Moderately Halophilic Bacterium Isolated from Olive Processing Effluents, Obtained by Nanopore Sequencing.</title>
        <authorList>
            <person name="Nagata S."/>
            <person name="Ii K.M."/>
            <person name="Tsukimi T."/>
            <person name="Miura M.C."/>
            <person name="Galipon J."/>
            <person name="Arakawa K."/>
        </authorList>
    </citation>
    <scope>NUCLEOTIDE SEQUENCE [LARGE SCALE GENOMIC DNA]</scope>
    <source>
        <strain evidence="3">TYRC17</strain>
    </source>
</reference>
<dbReference type="InterPro" id="IPR045748">
    <property type="entry name" value="DcaP"/>
</dbReference>
<dbReference type="EMBL" id="AP019416">
    <property type="protein sequence ID" value="BBI49273.1"/>
    <property type="molecule type" value="Genomic_DNA"/>
</dbReference>
<feature type="chain" id="PRO_5046493119" evidence="1">
    <location>
        <begin position="28"/>
        <end position="169"/>
    </location>
</feature>
<organism evidence="2 3">
    <name type="scientific">Vreelandella olivaria</name>
    <dbReference type="NCBI Taxonomy" id="390919"/>
    <lineage>
        <taxon>Bacteria</taxon>
        <taxon>Pseudomonadati</taxon>
        <taxon>Pseudomonadota</taxon>
        <taxon>Gammaproteobacteria</taxon>
        <taxon>Oceanospirillales</taxon>
        <taxon>Halomonadaceae</taxon>
        <taxon>Vreelandella</taxon>
    </lineage>
</organism>
<keyword evidence="3" id="KW-1185">Reference proteome</keyword>
<feature type="signal peptide" evidence="1">
    <location>
        <begin position="1"/>
        <end position="27"/>
    </location>
</feature>
<protein>
    <submittedName>
        <fullName evidence="2">Uncharacterized protein</fullName>
    </submittedName>
</protein>
<name>A0ABM7GEY1_9GAMM</name>
<evidence type="ECO:0000313" key="2">
    <source>
        <dbReference type="EMBL" id="BBI49273.1"/>
    </source>
</evidence>
<evidence type="ECO:0000313" key="3">
    <source>
        <dbReference type="Proteomes" id="UP000289555"/>
    </source>
</evidence>
<dbReference type="SUPFAM" id="SSF56935">
    <property type="entry name" value="Porins"/>
    <property type="match status" value="1"/>
</dbReference>
<dbReference type="Pfam" id="PF19577">
    <property type="entry name" value="DcaP"/>
    <property type="match status" value="1"/>
</dbReference>
<dbReference type="Proteomes" id="UP000289555">
    <property type="component" value="Chromosome"/>
</dbReference>
<sequence>MNKCLSWRKVLPLLGCSFLFVTPSVFAIDYDVNGTNVSLYGYAKLDVMYDSGDVKTGNSNGMGDSVNFSKIAVDGQPSTSGHSNLHANESRLGIRTTTPTEKGDLITNIEGDFSSVISGCVRPMAHGTVLRQGKRGAIFTPFSALLLRLILLAPQVAMHSFDKHNCGIQ</sequence>
<evidence type="ECO:0000256" key="1">
    <source>
        <dbReference type="SAM" id="SignalP"/>
    </source>
</evidence>
<gene>
    <name evidence="2" type="ORF">HORIV_16940</name>
</gene>